<dbReference type="Pfam" id="PF00899">
    <property type="entry name" value="ThiF"/>
    <property type="match status" value="1"/>
</dbReference>
<dbReference type="STRING" id="1844972.A7K91_24155"/>
<dbReference type="SUPFAM" id="SSF69572">
    <property type="entry name" value="Activating enzymes of the ubiquitin-like proteins"/>
    <property type="match status" value="1"/>
</dbReference>
<evidence type="ECO:0000259" key="2">
    <source>
        <dbReference type="Pfam" id="PF00899"/>
    </source>
</evidence>
<dbReference type="EMBL" id="LYPA01000047">
    <property type="protein sequence ID" value="OBR66432.1"/>
    <property type="molecule type" value="Genomic_DNA"/>
</dbReference>
<feature type="domain" description="THIF-type NAD/FAD binding fold" evidence="2">
    <location>
        <begin position="19"/>
        <end position="255"/>
    </location>
</feature>
<organism evidence="3 4">
    <name type="scientific">Paenibacillus oryzae</name>
    <dbReference type="NCBI Taxonomy" id="1844972"/>
    <lineage>
        <taxon>Bacteria</taxon>
        <taxon>Bacillati</taxon>
        <taxon>Bacillota</taxon>
        <taxon>Bacilli</taxon>
        <taxon>Bacillales</taxon>
        <taxon>Paenibacillaceae</taxon>
        <taxon>Paenibacillus</taxon>
    </lineage>
</organism>
<reference evidence="3 4" key="1">
    <citation type="submission" date="2016-05" db="EMBL/GenBank/DDBJ databases">
        <title>Paenibacillus oryzae. sp. nov., isolated from the rice root.</title>
        <authorList>
            <person name="Zhang J."/>
            <person name="Zhang X."/>
        </authorList>
    </citation>
    <scope>NUCLEOTIDE SEQUENCE [LARGE SCALE GENOMIC DNA]</scope>
    <source>
        <strain evidence="3 4">1DrF-4</strain>
    </source>
</reference>
<dbReference type="GO" id="GO:0008146">
    <property type="term" value="F:sulfotransferase activity"/>
    <property type="evidence" value="ECO:0007669"/>
    <property type="project" value="TreeGrafter"/>
</dbReference>
<dbReference type="InterPro" id="IPR035985">
    <property type="entry name" value="Ubiquitin-activating_enz"/>
</dbReference>
<dbReference type="GO" id="GO:0004792">
    <property type="term" value="F:thiosulfate-cyanide sulfurtransferase activity"/>
    <property type="evidence" value="ECO:0007669"/>
    <property type="project" value="TreeGrafter"/>
</dbReference>
<sequence>MDASATRGHSEDKPISERYSRQIAFAPIGERGQKRLASATVLIVGCGALGASLAQHMVRAGVGRVIIADRDYVEPSNLQRQVLFDESDARAALPKAAAAAEKLRRINSEIHIEAHVMHVGIDNVWRLTEDADLVLDGTDNTGTRLLLSDVCFQLGIPFVYGGVVGSRGMSALLLPDTTACLRCLIGNEDAAGETEGCDTAGVLSPVVEFVASLQAVEALKWLSGNGAEVRKSWLSADLWSFGVTEAALPNPSPGCLHCAPGRLRRRCDERKEQSASMTRYYTPPIVLCGRNSVQVTLEAPLSTDQAEAALKANPAAKLTRNRYLLKAEWENGESLVYFPDGRVLVQGTTDADRALALCKRLYHQPSRT</sequence>
<accession>A0A1A5YLC8</accession>
<evidence type="ECO:0000256" key="1">
    <source>
        <dbReference type="ARBA" id="ARBA00009919"/>
    </source>
</evidence>
<dbReference type="Proteomes" id="UP000092024">
    <property type="component" value="Unassembled WGS sequence"/>
</dbReference>
<gene>
    <name evidence="3" type="ORF">A7K91_24155</name>
</gene>
<dbReference type="GO" id="GO:0008641">
    <property type="term" value="F:ubiquitin-like modifier activating enzyme activity"/>
    <property type="evidence" value="ECO:0007669"/>
    <property type="project" value="InterPro"/>
</dbReference>
<dbReference type="InterPro" id="IPR000594">
    <property type="entry name" value="ThiF_NAD_FAD-bd"/>
</dbReference>
<dbReference type="AlphaFoldDB" id="A0A1A5YLC8"/>
<name>A0A1A5YLC8_9BACL</name>
<dbReference type="InterPro" id="IPR045886">
    <property type="entry name" value="ThiF/MoeB/HesA"/>
</dbReference>
<keyword evidence="4" id="KW-1185">Reference proteome</keyword>
<dbReference type="Gene3D" id="3.40.50.720">
    <property type="entry name" value="NAD(P)-binding Rossmann-like Domain"/>
    <property type="match status" value="1"/>
</dbReference>
<dbReference type="PANTHER" id="PTHR10953:SF102">
    <property type="entry name" value="ADENYLYLTRANSFERASE AND SULFURTRANSFERASE MOCS3"/>
    <property type="match status" value="1"/>
</dbReference>
<dbReference type="CDD" id="cd00757">
    <property type="entry name" value="ThiF_MoeB_HesA_family"/>
    <property type="match status" value="1"/>
</dbReference>
<dbReference type="OrthoDB" id="9804286at2"/>
<dbReference type="FunFam" id="3.40.50.720:FF:000080">
    <property type="entry name" value="Thiazole biosynthesis adenylyltransferase ThiF"/>
    <property type="match status" value="1"/>
</dbReference>
<proteinExistence type="inferred from homology"/>
<protein>
    <recommendedName>
        <fullName evidence="2">THIF-type NAD/FAD binding fold domain-containing protein</fullName>
    </recommendedName>
</protein>
<comment type="similarity">
    <text evidence="1">Belongs to the HesA/MoeB/ThiF family.</text>
</comment>
<dbReference type="GO" id="GO:0016779">
    <property type="term" value="F:nucleotidyltransferase activity"/>
    <property type="evidence" value="ECO:0007669"/>
    <property type="project" value="TreeGrafter"/>
</dbReference>
<evidence type="ECO:0000313" key="3">
    <source>
        <dbReference type="EMBL" id="OBR66432.1"/>
    </source>
</evidence>
<dbReference type="GO" id="GO:0005829">
    <property type="term" value="C:cytosol"/>
    <property type="evidence" value="ECO:0007669"/>
    <property type="project" value="TreeGrafter"/>
</dbReference>
<evidence type="ECO:0000313" key="4">
    <source>
        <dbReference type="Proteomes" id="UP000092024"/>
    </source>
</evidence>
<dbReference type="PANTHER" id="PTHR10953">
    <property type="entry name" value="UBIQUITIN-ACTIVATING ENZYME E1"/>
    <property type="match status" value="1"/>
</dbReference>
<comment type="caution">
    <text evidence="3">The sequence shown here is derived from an EMBL/GenBank/DDBJ whole genome shotgun (WGS) entry which is preliminary data.</text>
</comment>